<dbReference type="RefSeq" id="WP_021013933.1">
    <property type="nucleotide sequence ID" value="NZ_CP025084.1"/>
</dbReference>
<dbReference type="AlphaFoldDB" id="A0A2I5T204"/>
<dbReference type="Proteomes" id="UP000017700">
    <property type="component" value="Chromosome"/>
</dbReference>
<evidence type="ECO:0000256" key="3">
    <source>
        <dbReference type="ARBA" id="ARBA00023270"/>
    </source>
</evidence>
<dbReference type="PANTHER" id="PTHR12128">
    <property type="entry name" value="DIHYDRODIPICOLINATE SYNTHASE"/>
    <property type="match status" value="1"/>
</dbReference>
<evidence type="ECO:0000256" key="4">
    <source>
        <dbReference type="PIRNR" id="PIRNR001365"/>
    </source>
</evidence>
<dbReference type="EMBL" id="CP025085">
    <property type="protein sequence ID" value="AUG98610.1"/>
    <property type="molecule type" value="Genomic_DNA"/>
</dbReference>
<evidence type="ECO:0000313" key="10">
    <source>
        <dbReference type="Proteomes" id="UP000233778"/>
    </source>
</evidence>
<sequence length="303" mass="32785">MTKLFGVTTAMVTPFTSDDTPDIDALAQLTEMLISHGVNCLYPCGTTGEMLRMTLAERKAIAETVIKTAKNRVPVFIHVGCMRQDDTIELAQHAVAAGAQGIGVVTPQFFGCNDTEMEEYFVAVANSIPTTMPVYLYNIPQCAANDLKTSVIKNIMARTTNVVGVKYSFADMARTVEYLNIAEGFSVLHGADKLFASMLTMGCDGTVSGCSCVFPEPYVKVYQAFKQGNLAEAQRWQAIAVRFGDLLTNGANMAVFKAALNIRGLNAGHMRKPQLDLNAEQVATLRQALTQLCSESGVSLTLN</sequence>
<dbReference type="Pfam" id="PF00701">
    <property type="entry name" value="DHDPS"/>
    <property type="match status" value="1"/>
</dbReference>
<evidence type="ECO:0000256" key="5">
    <source>
        <dbReference type="PIRSR" id="PIRSR001365-1"/>
    </source>
</evidence>
<dbReference type="CDD" id="cd00408">
    <property type="entry name" value="DHDPS-like"/>
    <property type="match status" value="1"/>
</dbReference>
<comment type="similarity">
    <text evidence="1 4">Belongs to the DapA family.</text>
</comment>
<dbReference type="InterPro" id="IPR020625">
    <property type="entry name" value="Schiff_base-form_aldolases_AS"/>
</dbReference>
<proteinExistence type="inferred from homology"/>
<keyword evidence="9" id="KW-1185">Reference proteome</keyword>
<accession>A0A2I5T204</accession>
<dbReference type="Proteomes" id="UP000233778">
    <property type="component" value="Chromosome"/>
</dbReference>
<evidence type="ECO:0000313" key="8">
    <source>
        <dbReference type="EMBL" id="AUH02925.1"/>
    </source>
</evidence>
<evidence type="ECO:0000256" key="2">
    <source>
        <dbReference type="ARBA" id="ARBA00023239"/>
    </source>
</evidence>
<reference evidence="8 9" key="1">
    <citation type="journal article" date="2013" name="Genome Announc.">
        <title>Draft genome sequence of Serratia sp. strain ATCC 39006, a model bacterium for analysis of the biosynthesis and regulation of prodigiosin, a carbapenem, and gas vesicles.</title>
        <authorList>
            <person name="Fineran P.C."/>
            <person name="Iglesias Cans M.C."/>
            <person name="Ramsay J.P."/>
            <person name="Wilf N.M."/>
            <person name="Cossyleon D."/>
            <person name="McNeil M.B."/>
            <person name="Williamson N.R."/>
            <person name="Monson R.E."/>
            <person name="Becher S.A."/>
            <person name="Stanton J.A."/>
            <person name="Brugger K."/>
            <person name="Brown S.D."/>
            <person name="Salmond G.P."/>
        </authorList>
    </citation>
    <scope>NUCLEOTIDE SEQUENCE [LARGE SCALE GENOMIC DNA]</scope>
    <source>
        <strain evidence="8">ATCC 39006</strain>
        <strain evidence="9">ATCC 39006 / SC 11482</strain>
    </source>
</reference>
<dbReference type="InterPro" id="IPR002220">
    <property type="entry name" value="DapA-like"/>
</dbReference>
<organism evidence="8 9">
    <name type="scientific">Serratia sp. (strain ATCC 39006)</name>
    <name type="common">Prodigiosinella confusarubida</name>
    <dbReference type="NCBI Taxonomy" id="104623"/>
    <lineage>
        <taxon>Bacteria</taxon>
        <taxon>Pseudomonadati</taxon>
        <taxon>Pseudomonadota</taxon>
        <taxon>Gammaproteobacteria</taxon>
        <taxon>Enterobacterales</taxon>
        <taxon>Pectobacteriaceae</taxon>
        <taxon>Prodigiosinella</taxon>
    </lineage>
</organism>
<dbReference type="PIRSF" id="PIRSF001365">
    <property type="entry name" value="DHDPS"/>
    <property type="match status" value="1"/>
</dbReference>
<dbReference type="SMART" id="SM01130">
    <property type="entry name" value="DHDPS"/>
    <property type="match status" value="1"/>
</dbReference>
<reference evidence="8" key="4">
    <citation type="submission" date="2017-11" db="EMBL/GenBank/DDBJ databases">
        <title>Complete genome sequence of Serratia sp. ATCC 39006.</title>
        <authorList>
            <person name="Hampton H.G."/>
            <person name="Jackson S.A."/>
            <person name="Jauregui R."/>
            <person name="Poulter G.T.M."/>
            <person name="Salmond G.P.C."/>
            <person name="Fineran P.C."/>
        </authorList>
    </citation>
    <scope>NUCLEOTIDE SEQUENCE</scope>
    <source>
        <strain evidence="8">ATCC 39006</strain>
    </source>
</reference>
<evidence type="ECO:0000256" key="6">
    <source>
        <dbReference type="PIRSR" id="PIRSR001365-2"/>
    </source>
</evidence>
<dbReference type="InterPro" id="IPR013785">
    <property type="entry name" value="Aldolase_TIM"/>
</dbReference>
<dbReference type="STRING" id="104623.Ser39006_00658"/>
<dbReference type="OrthoDB" id="9782828at2"/>
<evidence type="ECO:0000313" key="7">
    <source>
        <dbReference type="EMBL" id="AUG98610.1"/>
    </source>
</evidence>
<keyword evidence="3" id="KW-0704">Schiff base</keyword>
<feature type="binding site" evidence="6">
    <location>
        <position position="47"/>
    </location>
    <ligand>
        <name>pyruvate</name>
        <dbReference type="ChEBI" id="CHEBI:15361"/>
    </ligand>
</feature>
<name>A0A2I5T204_SERS3</name>
<keyword evidence="2 4" id="KW-0456">Lyase</keyword>
<dbReference type="PRINTS" id="PR00146">
    <property type="entry name" value="DHPICSNTHASE"/>
</dbReference>
<dbReference type="PROSITE" id="PS00666">
    <property type="entry name" value="DHDPS_2"/>
    <property type="match status" value="1"/>
</dbReference>
<dbReference type="KEGG" id="sera:Ser39006_001485"/>
<dbReference type="GO" id="GO:0008840">
    <property type="term" value="F:4-hydroxy-tetrahydrodipicolinate synthase activity"/>
    <property type="evidence" value="ECO:0007669"/>
    <property type="project" value="TreeGrafter"/>
</dbReference>
<dbReference type="PANTHER" id="PTHR12128:SF66">
    <property type="entry name" value="4-HYDROXY-2-OXOGLUTARATE ALDOLASE, MITOCHONDRIAL"/>
    <property type="match status" value="1"/>
</dbReference>
<feature type="binding site" evidence="6">
    <location>
        <position position="207"/>
    </location>
    <ligand>
        <name>pyruvate</name>
        <dbReference type="ChEBI" id="CHEBI:15361"/>
    </ligand>
</feature>
<dbReference type="KEGG" id="serq:CWC46_01485"/>
<evidence type="ECO:0000313" key="9">
    <source>
        <dbReference type="Proteomes" id="UP000017700"/>
    </source>
</evidence>
<protein>
    <submittedName>
        <fullName evidence="8">Dihydrodipicolinate synthase family protein</fullName>
    </submittedName>
</protein>
<reference evidence="8" key="2">
    <citation type="submission" date="2013-09" db="EMBL/GenBank/DDBJ databases">
        <authorList>
            <person name="Wang G."/>
            <person name="Yang Y."/>
            <person name="Su Y."/>
        </authorList>
    </citation>
    <scope>NUCLEOTIDE SEQUENCE</scope>
    <source>
        <strain evidence="8">ATCC 39006</strain>
    </source>
</reference>
<gene>
    <name evidence="7" type="ORF">CWC46_01485</name>
    <name evidence="8" type="ORF">Ser39006_001485</name>
</gene>
<dbReference type="EMBL" id="CP025084">
    <property type="protein sequence ID" value="AUH02925.1"/>
    <property type="molecule type" value="Genomic_DNA"/>
</dbReference>
<dbReference type="SUPFAM" id="SSF51569">
    <property type="entry name" value="Aldolase"/>
    <property type="match status" value="1"/>
</dbReference>
<feature type="active site" description="Proton donor/acceptor" evidence="5">
    <location>
        <position position="137"/>
    </location>
</feature>
<evidence type="ECO:0000256" key="1">
    <source>
        <dbReference type="ARBA" id="ARBA00007592"/>
    </source>
</evidence>
<feature type="active site" description="Schiff-base intermediate with substrate" evidence="5">
    <location>
        <position position="166"/>
    </location>
</feature>
<reference evidence="7 10" key="3">
    <citation type="submission" date="2017-11" db="EMBL/GenBank/DDBJ databases">
        <title>Complete genome sequence of Serratia sp. ATCC 39006 LacA.</title>
        <authorList>
            <person name="Hampton H.G."/>
            <person name="Jackson S.A."/>
            <person name="Jauregui R."/>
            <person name="Poulter G.T.M."/>
            <person name="Salmond G.P.C."/>
            <person name="Fineran P.C."/>
        </authorList>
    </citation>
    <scope>NUCLEOTIDE SEQUENCE [LARGE SCALE GENOMIC DNA]</scope>
    <source>
        <strain evidence="7 10">ATCC 39006</strain>
    </source>
</reference>
<dbReference type="Gene3D" id="3.20.20.70">
    <property type="entry name" value="Aldolase class I"/>
    <property type="match status" value="1"/>
</dbReference>
<dbReference type="GO" id="GO:0044281">
    <property type="term" value="P:small molecule metabolic process"/>
    <property type="evidence" value="ECO:0007669"/>
    <property type="project" value="UniProtKB-ARBA"/>
</dbReference>